<accession>A0A9D5D989</accession>
<protein>
    <recommendedName>
        <fullName evidence="5">Glycine-rich domain-containing protein 1</fullName>
    </recommendedName>
</protein>
<gene>
    <name evidence="3" type="ORF">J5N97_005862</name>
</gene>
<reference evidence="3" key="2">
    <citation type="journal article" date="2022" name="Hortic Res">
        <title>The genome of Dioscorea zingiberensis sheds light on the biosynthesis, origin and evolution of the medicinally important diosgenin saponins.</title>
        <authorList>
            <person name="Li Y."/>
            <person name="Tan C."/>
            <person name="Li Z."/>
            <person name="Guo J."/>
            <person name="Li S."/>
            <person name="Chen X."/>
            <person name="Wang C."/>
            <person name="Dai X."/>
            <person name="Yang H."/>
            <person name="Song W."/>
            <person name="Hou L."/>
            <person name="Xu J."/>
            <person name="Tong Z."/>
            <person name="Xu A."/>
            <person name="Yuan X."/>
            <person name="Wang W."/>
            <person name="Yang Q."/>
            <person name="Chen L."/>
            <person name="Sun Z."/>
            <person name="Wang K."/>
            <person name="Pan B."/>
            <person name="Chen J."/>
            <person name="Bao Y."/>
            <person name="Liu F."/>
            <person name="Qi X."/>
            <person name="Gang D.R."/>
            <person name="Wen J."/>
            <person name="Li J."/>
        </authorList>
    </citation>
    <scope>NUCLEOTIDE SEQUENCE</scope>
    <source>
        <strain evidence="3">Dzin_1.0</strain>
    </source>
</reference>
<reference evidence="3" key="1">
    <citation type="submission" date="2021-03" db="EMBL/GenBank/DDBJ databases">
        <authorList>
            <person name="Li Z."/>
            <person name="Yang C."/>
        </authorList>
    </citation>
    <scope>NUCLEOTIDE SEQUENCE</scope>
    <source>
        <strain evidence="3">Dzin_1.0</strain>
        <tissue evidence="3">Leaf</tissue>
    </source>
</reference>
<evidence type="ECO:0000313" key="3">
    <source>
        <dbReference type="EMBL" id="KAJ0987506.1"/>
    </source>
</evidence>
<dbReference type="Pfam" id="PF25335">
    <property type="entry name" value="GRDP_C"/>
    <property type="match status" value="1"/>
</dbReference>
<feature type="domain" description="GRDP C2" evidence="1">
    <location>
        <begin position="325"/>
        <end position="458"/>
    </location>
</feature>
<dbReference type="Pfam" id="PF25334">
    <property type="entry name" value="C2_GRDP"/>
    <property type="match status" value="1"/>
</dbReference>
<keyword evidence="4" id="KW-1185">Reference proteome</keyword>
<dbReference type="PANTHER" id="PTHR34365">
    <property type="entry name" value="ENOLASE (DUF1399)"/>
    <property type="match status" value="1"/>
</dbReference>
<dbReference type="Proteomes" id="UP001085076">
    <property type="component" value="Miscellaneous, Linkage group lg01"/>
</dbReference>
<evidence type="ECO:0000259" key="1">
    <source>
        <dbReference type="Pfam" id="PF25334"/>
    </source>
</evidence>
<dbReference type="OrthoDB" id="2684236at2759"/>
<proteinExistence type="predicted"/>
<organism evidence="3 4">
    <name type="scientific">Dioscorea zingiberensis</name>
    <dbReference type="NCBI Taxonomy" id="325984"/>
    <lineage>
        <taxon>Eukaryota</taxon>
        <taxon>Viridiplantae</taxon>
        <taxon>Streptophyta</taxon>
        <taxon>Embryophyta</taxon>
        <taxon>Tracheophyta</taxon>
        <taxon>Spermatophyta</taxon>
        <taxon>Magnoliopsida</taxon>
        <taxon>Liliopsida</taxon>
        <taxon>Dioscoreales</taxon>
        <taxon>Dioscoreaceae</taxon>
        <taxon>Dioscorea</taxon>
    </lineage>
</organism>
<dbReference type="InterPro" id="IPR009836">
    <property type="entry name" value="GRDP-like"/>
</dbReference>
<dbReference type="InterPro" id="IPR057518">
    <property type="entry name" value="GRDP_C"/>
</dbReference>
<evidence type="ECO:0000259" key="2">
    <source>
        <dbReference type="Pfam" id="PF25335"/>
    </source>
</evidence>
<comment type="caution">
    <text evidence="3">The sequence shown here is derived from an EMBL/GenBank/DDBJ whole genome shotgun (WGS) entry which is preliminary data.</text>
</comment>
<dbReference type="EMBL" id="JAGGNH010000001">
    <property type="protein sequence ID" value="KAJ0987506.1"/>
    <property type="molecule type" value="Genomic_DNA"/>
</dbReference>
<dbReference type="Pfam" id="PF07173">
    <property type="entry name" value="GRDP-like"/>
    <property type="match status" value="1"/>
</dbReference>
<feature type="domain" description="GRPD C-terminal" evidence="2">
    <location>
        <begin position="496"/>
        <end position="629"/>
    </location>
</feature>
<dbReference type="InterPro" id="IPR057458">
    <property type="entry name" value="GRDP_C2"/>
</dbReference>
<evidence type="ECO:0008006" key="5">
    <source>
        <dbReference type="Google" id="ProtNLM"/>
    </source>
</evidence>
<name>A0A9D5D989_9LILI</name>
<evidence type="ECO:0000313" key="4">
    <source>
        <dbReference type="Proteomes" id="UP001085076"/>
    </source>
</evidence>
<dbReference type="AlphaFoldDB" id="A0A9D5D989"/>
<dbReference type="PANTHER" id="PTHR34365:SF7">
    <property type="entry name" value="GLYCINE-RICH DOMAIN-CONTAINING PROTEIN 1"/>
    <property type="match status" value="1"/>
</dbReference>
<sequence length="743" mass="83742">MDRDQELEWLAAQKITISEDLVAAAKQQLAFLSAVDRRRFLYAGPIVDRAIHRYKTCWLPLLAKFTESGSNGSPLVVPLDCEWIWHCHRLNPVQYKKDCEKLFGRILDNKNVKSSLQVQGDSKDQTVQLWTKLFPEEPFEFDLTTAPAEEFTDHEDSQDGLKGIITYDLVAAVGRQSTFYYQICSATMHDDRYLKEALARYKAFLYLIKRNKQKASVPTFDIDLMWHSHQLQPVSYCKDMLELLGKLLEHDEIVTGASREIKLENGFSETTKQWEYLYGLRYWREGAIFKGSDSSPLVSPYRPNLEIGHRPKVRQNSKILNLVQMQLVEVLLEIVGISNLPTRRKGNLFVAFRKQQYDFFFSGHSTLNIFSETGEKHVAAFQCEAKGDLVLTLVSNSSRKSARAEEVIGTTSISIDELVSSKSKLFLQEWVELSKCQSHSGDKDTKPVSILVAASVSVPAPSPFIFYVVKGSTLSKNACFLSHPGTIQNDYWTHFVHANGDEVISLKIIRNSSEEMSEDYLTNKRQVIGTTKFNRKLRVLAEYERNAWSLRDPNFALRLERKTGLAGDVLEIKGDAQIKLYLGRSLEYEPKSNNMRIDKDLVTIVEFSADYPYGRALAMFGLKSGILKVNESWFVLPAVLMSFIISDYFESEGYGASHLIEGAPMENFKTSTLADESETTSIKGSLPKWRTTLSYIFSGNGAKAFCLASPAPADAKCAAKAKNKPAVPTSVSSRALAKVSPAF</sequence>